<feature type="transmembrane region" description="Helical" evidence="2">
    <location>
        <begin position="72"/>
        <end position="93"/>
    </location>
</feature>
<evidence type="ECO:0000313" key="4">
    <source>
        <dbReference type="EMBL" id="PFG32401.1"/>
    </source>
</evidence>
<name>A0A2A9E1F2_9MICO</name>
<protein>
    <recommendedName>
        <fullName evidence="3">DUF305 domain-containing protein</fullName>
    </recommendedName>
</protein>
<evidence type="ECO:0000256" key="1">
    <source>
        <dbReference type="SAM" id="MobiDB-lite"/>
    </source>
</evidence>
<dbReference type="RefSeq" id="WP_245861948.1">
    <property type="nucleotide sequence ID" value="NZ_PDJG01000001.1"/>
</dbReference>
<keyword evidence="2" id="KW-1133">Transmembrane helix</keyword>
<feature type="region of interest" description="Disordered" evidence="1">
    <location>
        <begin position="183"/>
        <end position="204"/>
    </location>
</feature>
<dbReference type="AlphaFoldDB" id="A0A2A9E1F2"/>
<comment type="caution">
    <text evidence="4">The sequence shown here is derived from an EMBL/GenBank/DDBJ whole genome shotgun (WGS) entry which is preliminary data.</text>
</comment>
<feature type="domain" description="DUF305" evidence="3">
    <location>
        <begin position="127"/>
        <end position="190"/>
    </location>
</feature>
<gene>
    <name evidence="4" type="ORF">ATL42_0232</name>
</gene>
<keyword evidence="5" id="KW-1185">Reference proteome</keyword>
<dbReference type="InterPro" id="IPR005183">
    <property type="entry name" value="DUF305_CopM-like"/>
</dbReference>
<evidence type="ECO:0000256" key="2">
    <source>
        <dbReference type="SAM" id="Phobius"/>
    </source>
</evidence>
<sequence length="204" mass="22982">MKTTEMLPAGHPRDRDNARPQQPQHGHQGTGSSRRMYLRFGAMIATSTMVMFALTYTNTFALAHVRWSEERVYMALLMGSAMTIIMLGFMASMMYKNNKLNAAILVGALVMGGATLWLSRSQSFVDDRAYMKGMIPHHSIAILTSERADIDDVRVRELADEIIEAQRREIAEMDWLIDDIEKNGSATTTEEADHRPVPDFETTP</sequence>
<feature type="region of interest" description="Disordered" evidence="1">
    <location>
        <begin position="1"/>
        <end position="32"/>
    </location>
</feature>
<dbReference type="Proteomes" id="UP000225548">
    <property type="component" value="Unassembled WGS sequence"/>
</dbReference>
<proteinExistence type="predicted"/>
<dbReference type="EMBL" id="PDJG01000001">
    <property type="protein sequence ID" value="PFG32401.1"/>
    <property type="molecule type" value="Genomic_DNA"/>
</dbReference>
<accession>A0A2A9E1F2</accession>
<dbReference type="InterPro" id="IPR012347">
    <property type="entry name" value="Ferritin-like"/>
</dbReference>
<organism evidence="4 5">
    <name type="scientific">Sanguibacter antarcticus</name>
    <dbReference type="NCBI Taxonomy" id="372484"/>
    <lineage>
        <taxon>Bacteria</taxon>
        <taxon>Bacillati</taxon>
        <taxon>Actinomycetota</taxon>
        <taxon>Actinomycetes</taxon>
        <taxon>Micrococcales</taxon>
        <taxon>Sanguibacteraceae</taxon>
        <taxon>Sanguibacter</taxon>
    </lineage>
</organism>
<dbReference type="Gene3D" id="1.20.1260.10">
    <property type="match status" value="1"/>
</dbReference>
<evidence type="ECO:0000313" key="5">
    <source>
        <dbReference type="Proteomes" id="UP000225548"/>
    </source>
</evidence>
<feature type="transmembrane region" description="Helical" evidence="2">
    <location>
        <begin position="37"/>
        <end position="57"/>
    </location>
</feature>
<reference evidence="4 5" key="1">
    <citation type="submission" date="2017-10" db="EMBL/GenBank/DDBJ databases">
        <title>Sequencing the genomes of 1000 actinobacteria strains.</title>
        <authorList>
            <person name="Klenk H.-P."/>
        </authorList>
    </citation>
    <scope>NUCLEOTIDE SEQUENCE [LARGE SCALE GENOMIC DNA]</scope>
    <source>
        <strain evidence="4 5">DSM 18966</strain>
    </source>
</reference>
<evidence type="ECO:0000259" key="3">
    <source>
        <dbReference type="Pfam" id="PF03713"/>
    </source>
</evidence>
<feature type="transmembrane region" description="Helical" evidence="2">
    <location>
        <begin position="100"/>
        <end position="118"/>
    </location>
</feature>
<keyword evidence="2" id="KW-0472">Membrane</keyword>
<dbReference type="Pfam" id="PF03713">
    <property type="entry name" value="DUF305"/>
    <property type="match status" value="1"/>
</dbReference>
<keyword evidence="2" id="KW-0812">Transmembrane</keyword>